<accession>A0A8B9RLH0</accession>
<dbReference type="Proteomes" id="UP000694621">
    <property type="component" value="Unplaced"/>
</dbReference>
<evidence type="ECO:0000313" key="1">
    <source>
        <dbReference type="Ensembl" id="ENSAMXP00005051253.1"/>
    </source>
</evidence>
<organism evidence="1 2">
    <name type="scientific">Astyanax mexicanus</name>
    <name type="common">Blind cave fish</name>
    <name type="synonym">Astyanax fasciatus mexicanus</name>
    <dbReference type="NCBI Taxonomy" id="7994"/>
    <lineage>
        <taxon>Eukaryota</taxon>
        <taxon>Metazoa</taxon>
        <taxon>Chordata</taxon>
        <taxon>Craniata</taxon>
        <taxon>Vertebrata</taxon>
        <taxon>Euteleostomi</taxon>
        <taxon>Actinopterygii</taxon>
        <taxon>Neopterygii</taxon>
        <taxon>Teleostei</taxon>
        <taxon>Ostariophysi</taxon>
        <taxon>Characiformes</taxon>
        <taxon>Characoidei</taxon>
        <taxon>Acestrorhamphidae</taxon>
        <taxon>Acestrorhamphinae</taxon>
        <taxon>Astyanax</taxon>
    </lineage>
</organism>
<sequence length="79" mass="8981">MTNEKSSKLNTLVTKLHEFLDHSPEEETAAPQFDEISSAVILYFSHYNGTLKIIKFSPKLTVPENRPSLIVHLIVCKIQ</sequence>
<evidence type="ECO:0000313" key="2">
    <source>
        <dbReference type="Proteomes" id="UP000694621"/>
    </source>
</evidence>
<protein>
    <submittedName>
        <fullName evidence="1">Uncharacterized protein</fullName>
    </submittedName>
</protein>
<reference evidence="1" key="1">
    <citation type="submission" date="2025-08" db="UniProtKB">
        <authorList>
            <consortium name="Ensembl"/>
        </authorList>
    </citation>
    <scope>IDENTIFICATION</scope>
</reference>
<name>A0A8B9RLH0_ASTMX</name>
<dbReference type="Ensembl" id="ENSAMXT00005055513.1">
    <property type="protein sequence ID" value="ENSAMXP00005051253.1"/>
    <property type="gene ID" value="ENSAMXG00005023179.1"/>
</dbReference>
<proteinExistence type="predicted"/>
<dbReference type="AlphaFoldDB" id="A0A8B9RLH0"/>